<dbReference type="EMBL" id="BAUT01000016">
    <property type="protein sequence ID" value="GAE25970.1"/>
    <property type="molecule type" value="Genomic_DNA"/>
</dbReference>
<dbReference type="CDD" id="cd19977">
    <property type="entry name" value="PBP1_EndR-like"/>
    <property type="match status" value="1"/>
</dbReference>
<dbReference type="InterPro" id="IPR001387">
    <property type="entry name" value="Cro/C1-type_HTH"/>
</dbReference>
<accession>W4Q210</accession>
<dbReference type="SMART" id="SM00354">
    <property type="entry name" value="HTH_LACI"/>
    <property type="match status" value="1"/>
</dbReference>
<keyword evidence="7" id="KW-1185">Reference proteome</keyword>
<organism evidence="6 7">
    <name type="scientific">Halalkalibacter wakoensis JCM 9140</name>
    <dbReference type="NCBI Taxonomy" id="1236970"/>
    <lineage>
        <taxon>Bacteria</taxon>
        <taxon>Bacillati</taxon>
        <taxon>Bacillota</taxon>
        <taxon>Bacilli</taxon>
        <taxon>Bacillales</taxon>
        <taxon>Bacillaceae</taxon>
        <taxon>Halalkalibacter</taxon>
    </lineage>
</organism>
<dbReference type="Gene3D" id="3.40.50.2300">
    <property type="match status" value="2"/>
</dbReference>
<dbReference type="Gene3D" id="1.10.260.40">
    <property type="entry name" value="lambda repressor-like DNA-binding domains"/>
    <property type="match status" value="1"/>
</dbReference>
<feature type="domain" description="HTH lacI-type" evidence="4">
    <location>
        <begin position="3"/>
        <end position="58"/>
    </location>
</feature>
<evidence type="ECO:0000256" key="2">
    <source>
        <dbReference type="ARBA" id="ARBA00023125"/>
    </source>
</evidence>
<dbReference type="AlphaFoldDB" id="W4Q210"/>
<proteinExistence type="predicted"/>
<dbReference type="InterPro" id="IPR010982">
    <property type="entry name" value="Lambda_DNA-bd_dom_sf"/>
</dbReference>
<dbReference type="PRINTS" id="PR00036">
    <property type="entry name" value="HTHLACI"/>
</dbReference>
<feature type="domain" description="HTH cro/C1-type" evidence="5">
    <location>
        <begin position="2"/>
        <end position="48"/>
    </location>
</feature>
<comment type="caution">
    <text evidence="6">The sequence shown here is derived from an EMBL/GenBank/DDBJ whole genome shotgun (WGS) entry which is preliminary data.</text>
</comment>
<dbReference type="InterPro" id="IPR000843">
    <property type="entry name" value="HTH_LacI"/>
</dbReference>
<evidence type="ECO:0000259" key="4">
    <source>
        <dbReference type="PROSITE" id="PS50932"/>
    </source>
</evidence>
<keyword evidence="3" id="KW-0804">Transcription</keyword>
<name>W4Q210_9BACI</name>
<dbReference type="Pfam" id="PF00356">
    <property type="entry name" value="LacI"/>
    <property type="match status" value="1"/>
</dbReference>
<evidence type="ECO:0000313" key="6">
    <source>
        <dbReference type="EMBL" id="GAE25970.1"/>
    </source>
</evidence>
<evidence type="ECO:0000313" key="7">
    <source>
        <dbReference type="Proteomes" id="UP000018890"/>
    </source>
</evidence>
<dbReference type="InterPro" id="IPR028082">
    <property type="entry name" value="Peripla_BP_I"/>
</dbReference>
<sequence>MKVTISDVAKKAGVSKTTVSRILNGNYSQTTDETRKRVQEAIKSLDYSPNALAKGLKSTRTNVLGIVLANLKNPFWTTVLEGVEDTSREMGYNLMICNSNEDEEYELKHIKELRMRQVDGIVLHPTVKNTEMYRKLLEENYPVVFINRRVPYLNGHSVVMDNIKGATIAVNHLLKNGRKKVAAILYKNPYVSTWSERIEGYKGALREKGYTDNDFCVLELVEGEKNCEVITRFFEQNKDIDAIFSTNNMLTLEVQAVLKEMKIKVPEDVAIVSYDETKWAKFIEPPLTTISQPGYEMGELATQILIKEIQSEKKPIPSTIVLNPELIVRQSAGEGLKNI</sequence>
<evidence type="ECO:0000259" key="5">
    <source>
        <dbReference type="PROSITE" id="PS50943"/>
    </source>
</evidence>
<dbReference type="PANTHER" id="PTHR30146">
    <property type="entry name" value="LACI-RELATED TRANSCRIPTIONAL REPRESSOR"/>
    <property type="match status" value="1"/>
</dbReference>
<keyword evidence="1" id="KW-0805">Transcription regulation</keyword>
<dbReference type="GO" id="GO:0003700">
    <property type="term" value="F:DNA-binding transcription factor activity"/>
    <property type="evidence" value="ECO:0007669"/>
    <property type="project" value="TreeGrafter"/>
</dbReference>
<evidence type="ECO:0000256" key="3">
    <source>
        <dbReference type="ARBA" id="ARBA00023163"/>
    </source>
</evidence>
<dbReference type="InterPro" id="IPR001761">
    <property type="entry name" value="Peripla_BP/Lac1_sug-bd_dom"/>
</dbReference>
<keyword evidence="2" id="KW-0238">DNA-binding</keyword>
<protein>
    <submittedName>
        <fullName evidence="6">Ribose operon repressor</fullName>
    </submittedName>
</protein>
<dbReference type="GO" id="GO:0000976">
    <property type="term" value="F:transcription cis-regulatory region binding"/>
    <property type="evidence" value="ECO:0007669"/>
    <property type="project" value="TreeGrafter"/>
</dbReference>
<dbReference type="SUPFAM" id="SSF53822">
    <property type="entry name" value="Periplasmic binding protein-like I"/>
    <property type="match status" value="1"/>
</dbReference>
<gene>
    <name evidence="6" type="ORF">JCM9140_1995</name>
</gene>
<dbReference type="CDD" id="cd01392">
    <property type="entry name" value="HTH_LacI"/>
    <property type="match status" value="1"/>
</dbReference>
<dbReference type="PROSITE" id="PS50943">
    <property type="entry name" value="HTH_CROC1"/>
    <property type="match status" value="1"/>
</dbReference>
<dbReference type="RefSeq" id="WP_034745074.1">
    <property type="nucleotide sequence ID" value="NZ_BAUT01000016.1"/>
</dbReference>
<dbReference type="Proteomes" id="UP000018890">
    <property type="component" value="Unassembled WGS sequence"/>
</dbReference>
<dbReference type="PROSITE" id="PS00356">
    <property type="entry name" value="HTH_LACI_1"/>
    <property type="match status" value="1"/>
</dbReference>
<dbReference type="PANTHER" id="PTHR30146:SF109">
    <property type="entry name" value="HTH-TYPE TRANSCRIPTIONAL REGULATOR GALS"/>
    <property type="match status" value="1"/>
</dbReference>
<reference evidence="6" key="1">
    <citation type="journal article" date="2014" name="Genome Announc.">
        <title>Draft Genome Sequences of Three Alkaliphilic Bacillus Strains, Bacillus wakoensis JCM 9140T, Bacillus akibai JCM 9157T, and Bacillus hemicellulosilyticus JCM 9152T.</title>
        <authorList>
            <person name="Yuki M."/>
            <person name="Oshima K."/>
            <person name="Suda W."/>
            <person name="Oshida Y."/>
            <person name="Kitamura K."/>
            <person name="Iida T."/>
            <person name="Hattori M."/>
            <person name="Ohkuma M."/>
        </authorList>
    </citation>
    <scope>NUCLEOTIDE SEQUENCE [LARGE SCALE GENOMIC DNA]</scope>
    <source>
        <strain evidence="6">JCM 9140</strain>
    </source>
</reference>
<dbReference type="OrthoDB" id="1639518at2"/>
<dbReference type="PROSITE" id="PS50932">
    <property type="entry name" value="HTH_LACI_2"/>
    <property type="match status" value="1"/>
</dbReference>
<dbReference type="Pfam" id="PF00532">
    <property type="entry name" value="Peripla_BP_1"/>
    <property type="match status" value="1"/>
</dbReference>
<evidence type="ECO:0000256" key="1">
    <source>
        <dbReference type="ARBA" id="ARBA00023015"/>
    </source>
</evidence>
<dbReference type="SUPFAM" id="SSF47413">
    <property type="entry name" value="lambda repressor-like DNA-binding domains"/>
    <property type="match status" value="1"/>
</dbReference>
<dbReference type="STRING" id="1236970.JCM9140_1995"/>